<keyword evidence="3" id="KW-1185">Reference proteome</keyword>
<dbReference type="Pfam" id="PF13374">
    <property type="entry name" value="TPR_10"/>
    <property type="match status" value="1"/>
</dbReference>
<dbReference type="RefSeq" id="WP_167998215.1">
    <property type="nucleotide sequence ID" value="NZ_JAATEM010000037.1"/>
</dbReference>
<name>A0ABX1AAH8_9ACTN</name>
<reference evidence="2 3" key="1">
    <citation type="submission" date="2020-03" db="EMBL/GenBank/DDBJ databases">
        <title>WGS of actinomycetes isolated from Thailand.</title>
        <authorList>
            <person name="Thawai C."/>
        </authorList>
    </citation>
    <scope>NUCLEOTIDE SEQUENCE [LARGE SCALE GENOMIC DNA]</scope>
    <source>
        <strain evidence="2 3">SBST2-5</strain>
    </source>
</reference>
<dbReference type="Gene3D" id="1.25.40.10">
    <property type="entry name" value="Tetratricopeptide repeat domain"/>
    <property type="match status" value="1"/>
</dbReference>
<dbReference type="SUPFAM" id="SSF48452">
    <property type="entry name" value="TPR-like"/>
    <property type="match status" value="2"/>
</dbReference>
<gene>
    <name evidence="2" type="ORF">HCJ93_25770</name>
</gene>
<comment type="caution">
    <text evidence="2">The sequence shown here is derived from an EMBL/GenBank/DDBJ whole genome shotgun (WGS) entry which is preliminary data.</text>
</comment>
<accession>A0ABX1AAH8</accession>
<feature type="region of interest" description="Disordered" evidence="1">
    <location>
        <begin position="1"/>
        <end position="20"/>
    </location>
</feature>
<proteinExistence type="predicted"/>
<organism evidence="2 3">
    <name type="scientific">Streptomyces composti</name>
    <dbReference type="NCBI Taxonomy" id="2720025"/>
    <lineage>
        <taxon>Bacteria</taxon>
        <taxon>Bacillati</taxon>
        <taxon>Actinomycetota</taxon>
        <taxon>Actinomycetes</taxon>
        <taxon>Kitasatosporales</taxon>
        <taxon>Streptomycetaceae</taxon>
        <taxon>Streptomyces</taxon>
    </lineage>
</organism>
<dbReference type="InterPro" id="IPR011990">
    <property type="entry name" value="TPR-like_helical_dom_sf"/>
</dbReference>
<evidence type="ECO:0000313" key="3">
    <source>
        <dbReference type="Proteomes" id="UP000730591"/>
    </source>
</evidence>
<evidence type="ECO:0000256" key="1">
    <source>
        <dbReference type="SAM" id="MobiDB-lite"/>
    </source>
</evidence>
<dbReference type="EMBL" id="JAATEM010000037">
    <property type="protein sequence ID" value="NJP53380.1"/>
    <property type="molecule type" value="Genomic_DNA"/>
</dbReference>
<protein>
    <submittedName>
        <fullName evidence="2">Tetratricopeptide repeat protein</fullName>
    </submittedName>
</protein>
<dbReference type="Proteomes" id="UP000730591">
    <property type="component" value="Unassembled WGS sequence"/>
</dbReference>
<sequence length="276" mass="29416">MNIFRRRGRGDAERTTATPADEATALYEAGRYAEAEAAALAVARSRPRDDQYGAMALNIAALAAGAQGHSAEAVATYDQALVVFSRILGAGHWLTLKLRSDRAQQLTALDRHAECEVECAAVAATAALGTGPEMARLAAAARNGLVFALNAQGRHQEAESVAREALASHAVRDRMSLVLRLGLARALNGQARHQEALDEARGAGELFRALPERERRPDQGAVELVSASALFGLQRVAEARQLAATAQEMCTASFGIEHRRSVEARELLERIDGAGS</sequence>
<evidence type="ECO:0000313" key="2">
    <source>
        <dbReference type="EMBL" id="NJP53380.1"/>
    </source>
</evidence>